<evidence type="ECO:0000313" key="1">
    <source>
        <dbReference type="EMBL" id="KAK1861666.1"/>
    </source>
</evidence>
<keyword evidence="2" id="KW-1185">Reference proteome</keyword>
<name>A0ACC3BW10_PYRYE</name>
<organism evidence="1 2">
    <name type="scientific">Pyropia yezoensis</name>
    <name type="common">Susabi-nori</name>
    <name type="synonym">Porphyra yezoensis</name>
    <dbReference type="NCBI Taxonomy" id="2788"/>
    <lineage>
        <taxon>Eukaryota</taxon>
        <taxon>Rhodophyta</taxon>
        <taxon>Bangiophyceae</taxon>
        <taxon>Bangiales</taxon>
        <taxon>Bangiaceae</taxon>
        <taxon>Pyropia</taxon>
    </lineage>
</organism>
<dbReference type="Proteomes" id="UP000798662">
    <property type="component" value="Chromosome 1"/>
</dbReference>
<sequence length="441" mass="46085">MAPAAPGTSMAFAVPPAMSAAALRSPAASPQSLRSGQAWVAGRPLGWPATRAERARPARRQAAATMAAPDQAAAAAAAAAAGSATDAAAPTNGIPPPAEGLDWATLGFQFRPTNCYIRHTYRDGAWSSTPELVTEPYIKLHIGATALHYGASCFEGLKAFRTADGRVSLFRPDENAKRMASSAARLLIPEVPADLFLSAVKTAVRENVEFVPPYGTGGSLYVRPLLFGSGPKIGLSPADEFTFLVLVTPVGDYYAGGPAPVTAVVTTDYDRAAPKGVGHVKVAGNYAADLLPNTLAKRAGYPINLYVDAADQRSVEEFGTSNFVGLRGNSYVTPNSPSVLPSVTNKTLATLAADAGMVVERRPVDISEAGTFDEVAACGTAVVITAVTRIVYKGTVIIVGEAVGADPDVVGPRFSALYKQVRGIQYGELPDVHGWCYDVYE</sequence>
<reference evidence="1" key="1">
    <citation type="submission" date="2019-11" db="EMBL/GenBank/DDBJ databases">
        <title>Nori genome reveals adaptations in red seaweeds to the harsh intertidal environment.</title>
        <authorList>
            <person name="Wang D."/>
            <person name="Mao Y."/>
        </authorList>
    </citation>
    <scope>NUCLEOTIDE SEQUENCE</scope>
    <source>
        <tissue evidence="1">Gametophyte</tissue>
    </source>
</reference>
<comment type="caution">
    <text evidence="1">The sequence shown here is derived from an EMBL/GenBank/DDBJ whole genome shotgun (WGS) entry which is preliminary data.</text>
</comment>
<proteinExistence type="predicted"/>
<accession>A0ACC3BW10</accession>
<dbReference type="EMBL" id="CM020618">
    <property type="protein sequence ID" value="KAK1861666.1"/>
    <property type="molecule type" value="Genomic_DNA"/>
</dbReference>
<gene>
    <name evidence="1" type="ORF">I4F81_004247</name>
</gene>
<protein>
    <submittedName>
        <fullName evidence="1">Uncharacterized protein</fullName>
    </submittedName>
</protein>
<evidence type="ECO:0000313" key="2">
    <source>
        <dbReference type="Proteomes" id="UP000798662"/>
    </source>
</evidence>